<dbReference type="EMBL" id="NHTK01006014">
    <property type="protein sequence ID" value="PPQ68130.1"/>
    <property type="molecule type" value="Genomic_DNA"/>
</dbReference>
<name>A0A409VPD3_9AGAR</name>
<proteinExistence type="predicted"/>
<protein>
    <submittedName>
        <fullName evidence="3">Uncharacterized protein</fullName>
    </submittedName>
</protein>
<evidence type="ECO:0000256" key="2">
    <source>
        <dbReference type="SAM" id="Phobius"/>
    </source>
</evidence>
<feature type="transmembrane region" description="Helical" evidence="2">
    <location>
        <begin position="43"/>
        <end position="62"/>
    </location>
</feature>
<keyword evidence="4" id="KW-1185">Reference proteome</keyword>
<gene>
    <name evidence="3" type="ORF">CVT24_002956</name>
</gene>
<reference evidence="3 4" key="1">
    <citation type="journal article" date="2018" name="Evol. Lett.">
        <title>Horizontal gene cluster transfer increased hallucinogenic mushroom diversity.</title>
        <authorList>
            <person name="Reynolds H.T."/>
            <person name="Vijayakumar V."/>
            <person name="Gluck-Thaler E."/>
            <person name="Korotkin H.B."/>
            <person name="Matheny P.B."/>
            <person name="Slot J.C."/>
        </authorList>
    </citation>
    <scope>NUCLEOTIDE SEQUENCE [LARGE SCALE GENOMIC DNA]</scope>
    <source>
        <strain evidence="3 4">2629</strain>
    </source>
</reference>
<comment type="caution">
    <text evidence="3">The sequence shown here is derived from an EMBL/GenBank/DDBJ whole genome shotgun (WGS) entry which is preliminary data.</text>
</comment>
<organism evidence="3 4">
    <name type="scientific">Panaeolus cyanescens</name>
    <dbReference type="NCBI Taxonomy" id="181874"/>
    <lineage>
        <taxon>Eukaryota</taxon>
        <taxon>Fungi</taxon>
        <taxon>Dikarya</taxon>
        <taxon>Basidiomycota</taxon>
        <taxon>Agaricomycotina</taxon>
        <taxon>Agaricomycetes</taxon>
        <taxon>Agaricomycetidae</taxon>
        <taxon>Agaricales</taxon>
        <taxon>Agaricineae</taxon>
        <taxon>Galeropsidaceae</taxon>
        <taxon>Panaeolus</taxon>
    </lineage>
</organism>
<keyword evidence="2" id="KW-0812">Transmembrane</keyword>
<keyword evidence="2" id="KW-0472">Membrane</keyword>
<feature type="transmembrane region" description="Helical" evidence="2">
    <location>
        <begin position="136"/>
        <end position="163"/>
    </location>
</feature>
<accession>A0A409VPD3</accession>
<feature type="region of interest" description="Disordered" evidence="1">
    <location>
        <begin position="1"/>
        <end position="23"/>
    </location>
</feature>
<keyword evidence="2" id="KW-1133">Transmembrane helix</keyword>
<feature type="transmembrane region" description="Helical" evidence="2">
    <location>
        <begin position="74"/>
        <end position="91"/>
    </location>
</feature>
<feature type="transmembrane region" description="Helical" evidence="2">
    <location>
        <begin position="103"/>
        <end position="124"/>
    </location>
</feature>
<dbReference type="Proteomes" id="UP000284842">
    <property type="component" value="Unassembled WGS sequence"/>
</dbReference>
<dbReference type="AlphaFoldDB" id="A0A409VPD3"/>
<dbReference type="OrthoDB" id="3227921at2759"/>
<evidence type="ECO:0000313" key="3">
    <source>
        <dbReference type="EMBL" id="PPQ68130.1"/>
    </source>
</evidence>
<feature type="transmembrane region" description="Helical" evidence="2">
    <location>
        <begin position="217"/>
        <end position="236"/>
    </location>
</feature>
<evidence type="ECO:0000313" key="4">
    <source>
        <dbReference type="Proteomes" id="UP000284842"/>
    </source>
</evidence>
<sequence>MEPSPPTSSPPSMKAAPPPPPPTRSAWHKFQPVFFNPSLKLTALRIALLASFITSALGSQWFEHLFEENGVKPTKSIIYVVVLAFTIWEAFQPSPHSAFKLFFFIRLVDLLLIIAEIVLLTFHAKYFKFDRWSPKSIIAVVIAIWTLIVCLIFLALCRVVAVIRKLGANLLKPFDLLEDSQRMKGLPIKNSPAAASILLGRSIWRTRFPGESTAIRLFRGILGGSFILLMVIYGIINVAIYPVRETALTPVKEYRVEGTPFDFRLEQPVWHLAFMRPTMGAQRTDNSGNIFREAVQLKPLWDDSNLDKPECVDDPIAENFEINHVIYETIFSYCPPRNNQYGITSSVQANLPDLLVTINFTMLGLSTEPAKTNLWANAVQVMPGLVENIEYLLRTTSPISMLPGTNNLAELEMEVRQKFRYPALSGLGMFESTYSFVTPRLKSLLPEPLLVIAPNDPFIAAGSDVATLRIFLPDAISDIKIVEDYREKAVLDGFAVIGGLWTFLCAVFAIVFGISMTRIVFDMKPLSVFGIAQKFERDRIVEEYFTHYPQIRSEIDLPHRDRGLVTLFRDHLIDVELFQTYLSESEKEREKIEDAEADVDPAAIDPTLRYRI</sequence>
<evidence type="ECO:0000256" key="1">
    <source>
        <dbReference type="SAM" id="MobiDB-lite"/>
    </source>
</evidence>
<feature type="transmembrane region" description="Helical" evidence="2">
    <location>
        <begin position="493"/>
        <end position="514"/>
    </location>
</feature>
<dbReference type="InParanoid" id="A0A409VPD3"/>